<dbReference type="SFLD" id="SFLDG01084">
    <property type="entry name" value="Uncharacterised_Radical_SAM_Su"/>
    <property type="match status" value="1"/>
</dbReference>
<dbReference type="Gene3D" id="3.80.30.30">
    <property type="match status" value="1"/>
</dbReference>
<evidence type="ECO:0000313" key="5">
    <source>
        <dbReference type="EMBL" id="BCK01133.1"/>
    </source>
</evidence>
<dbReference type="InterPro" id="IPR040086">
    <property type="entry name" value="MJ0683-like"/>
</dbReference>
<evidence type="ECO:0000256" key="1">
    <source>
        <dbReference type="ARBA" id="ARBA00022723"/>
    </source>
</evidence>
<dbReference type="PANTHER" id="PTHR43432">
    <property type="entry name" value="SLR0285 PROTEIN"/>
    <property type="match status" value="1"/>
</dbReference>
<sequence length="290" mass="33748">MEYINAKTIVRKCIPNWNYLSFEYAMDIYRGCSHGCIYCYARSSYYEKSDNFDCVRAKRDALQIIRDELRRKTTTGVVLMGGVSDSYNPKEKELKLSRNALELINAFDFGVCIITKSNLVTRDTDILLDIKEHSPASVNFSITCSDDETCKKIEPNVSTTKERFEAIEYLTKNGITTGVLMDPVIPYITDTKENVQEMVKKAKNYGASYIYLSTQVTMADVQRDYFLHEAEKHYPGISEKFLQRYKNYYRCRSFNSKKMWHTFVETCEKEGMNYDIRKVNQMLRSGYSSL</sequence>
<keyword evidence="3" id="KW-0411">Iron-sulfur</keyword>
<reference evidence="5 6" key="2">
    <citation type="submission" date="2020-08" db="EMBL/GenBank/DDBJ databases">
        <authorList>
            <person name="Ueki A."/>
            <person name="Tonouchi A."/>
        </authorList>
    </citation>
    <scope>NUCLEOTIDE SEQUENCE [LARGE SCALE GENOMIC DNA]</scope>
    <source>
        <strain evidence="5 6">CTTW</strain>
    </source>
</reference>
<dbReference type="InterPro" id="IPR007197">
    <property type="entry name" value="rSAM"/>
</dbReference>
<evidence type="ECO:0000256" key="2">
    <source>
        <dbReference type="ARBA" id="ARBA00023004"/>
    </source>
</evidence>
<dbReference type="GO" id="GO:0046872">
    <property type="term" value="F:metal ion binding"/>
    <property type="evidence" value="ECO:0007669"/>
    <property type="project" value="UniProtKB-KW"/>
</dbReference>
<dbReference type="Pfam" id="PF04055">
    <property type="entry name" value="Radical_SAM"/>
    <property type="match status" value="1"/>
</dbReference>
<dbReference type="EMBL" id="AP023368">
    <property type="protein sequence ID" value="BCK01133.1"/>
    <property type="molecule type" value="Genomic_DNA"/>
</dbReference>
<feature type="domain" description="Radical SAM core" evidence="4">
    <location>
        <begin position="18"/>
        <end position="252"/>
    </location>
</feature>
<dbReference type="CDD" id="cd01335">
    <property type="entry name" value="Radical_SAM"/>
    <property type="match status" value="1"/>
</dbReference>
<dbReference type="RefSeq" id="WP_185256732.1">
    <property type="nucleotide sequence ID" value="NZ_AP023368.1"/>
</dbReference>
<evidence type="ECO:0000313" key="6">
    <source>
        <dbReference type="Proteomes" id="UP000515703"/>
    </source>
</evidence>
<dbReference type="PROSITE" id="PS51918">
    <property type="entry name" value="RADICAL_SAM"/>
    <property type="match status" value="1"/>
</dbReference>
<evidence type="ECO:0000256" key="3">
    <source>
        <dbReference type="ARBA" id="ARBA00023014"/>
    </source>
</evidence>
<dbReference type="PANTHER" id="PTHR43432:SF5">
    <property type="entry name" value="ELP3_MIAA_NIFB-LIKE RADICAL SAM CORE DOMAIN-CONTAINING PROTEIN"/>
    <property type="match status" value="1"/>
</dbReference>
<accession>A0A7M3S965</accession>
<dbReference type="GO" id="GO:0003824">
    <property type="term" value="F:catalytic activity"/>
    <property type="evidence" value="ECO:0007669"/>
    <property type="project" value="InterPro"/>
</dbReference>
<protein>
    <submittedName>
        <fullName evidence="5">Radical SAM protein</fullName>
    </submittedName>
</protein>
<keyword evidence="2" id="KW-0408">Iron</keyword>
<dbReference type="SUPFAM" id="SSF102114">
    <property type="entry name" value="Radical SAM enzymes"/>
    <property type="match status" value="1"/>
</dbReference>
<dbReference type="SMART" id="SM00729">
    <property type="entry name" value="Elp3"/>
    <property type="match status" value="1"/>
</dbReference>
<organism evidence="5 6">
    <name type="scientific">Anaerocolumna chitinilytica</name>
    <dbReference type="NCBI Taxonomy" id="1727145"/>
    <lineage>
        <taxon>Bacteria</taxon>
        <taxon>Bacillati</taxon>
        <taxon>Bacillota</taxon>
        <taxon>Clostridia</taxon>
        <taxon>Lachnospirales</taxon>
        <taxon>Lachnospiraceae</taxon>
        <taxon>Anaerocolumna</taxon>
    </lineage>
</organism>
<evidence type="ECO:0000259" key="4">
    <source>
        <dbReference type="PROSITE" id="PS51918"/>
    </source>
</evidence>
<dbReference type="Proteomes" id="UP000515703">
    <property type="component" value="Chromosome"/>
</dbReference>
<dbReference type="SFLD" id="SFLDS00029">
    <property type="entry name" value="Radical_SAM"/>
    <property type="match status" value="1"/>
</dbReference>
<dbReference type="AlphaFoldDB" id="A0A7M3S965"/>
<keyword evidence="6" id="KW-1185">Reference proteome</keyword>
<dbReference type="GO" id="GO:0051536">
    <property type="term" value="F:iron-sulfur cluster binding"/>
    <property type="evidence" value="ECO:0007669"/>
    <property type="project" value="UniProtKB-KW"/>
</dbReference>
<gene>
    <name evidence="5" type="ORF">bsdcttw_41730</name>
</gene>
<dbReference type="InterPro" id="IPR058240">
    <property type="entry name" value="rSAM_sf"/>
</dbReference>
<name>A0A7M3S965_9FIRM</name>
<reference evidence="5 6" key="1">
    <citation type="submission" date="2020-08" db="EMBL/GenBank/DDBJ databases">
        <title>Draft genome sequencing of an Anaerocolumna strain isolated from anoxic soil subjected to BSD treatment.</title>
        <authorList>
            <person name="Uek A."/>
            <person name="Tonouchi A."/>
        </authorList>
    </citation>
    <scope>NUCLEOTIDE SEQUENCE [LARGE SCALE GENOMIC DNA]</scope>
    <source>
        <strain evidence="5 6">CTTW</strain>
    </source>
</reference>
<keyword evidence="1" id="KW-0479">Metal-binding</keyword>
<dbReference type="KEGG" id="acht:bsdcttw_41730"/>
<dbReference type="InterPro" id="IPR006638">
    <property type="entry name" value="Elp3/MiaA/NifB-like_rSAM"/>
</dbReference>
<proteinExistence type="predicted"/>